<dbReference type="InterPro" id="IPR007021">
    <property type="entry name" value="DUF659"/>
</dbReference>
<keyword evidence="8" id="KW-0479">Metal-binding</keyword>
<evidence type="ECO:0000256" key="6">
    <source>
        <dbReference type="ARBA" id="ARBA00022801"/>
    </source>
</evidence>
<dbReference type="PROSITE" id="PS50158">
    <property type="entry name" value="ZF_CCHC"/>
    <property type="match status" value="1"/>
</dbReference>
<dbReference type="PANTHER" id="PTHR35046:SF18">
    <property type="entry name" value="RNA-DIRECTED DNA POLYMERASE"/>
    <property type="match status" value="1"/>
</dbReference>
<feature type="compositionally biased region" description="Acidic residues" evidence="9">
    <location>
        <begin position="603"/>
        <end position="623"/>
    </location>
</feature>
<sequence>MCETIRQYGLGLKAPKIVKSAMRHENVVQVVKDNASNYVKLGKMLEAKRLNLYWTPCATHCIDLMLEYIGKCPKVKKALKNCKFMKGWTESKCPKKAGERKWHPTFFQDSFWRNMVYALKLSGPLVMVLRMVDGEKNPPMGYIYEAMDRAKEAISRSFAMKDEHYKTDTIDHVLLKDINESNERLLGRMEDDSENKDDFVFDDDDLTWSQVNRVAGTHNPSYLTSASRIVNESYALPPNLASEKGDPRQMMLSCQIARVRIAHKTPIQKALFDAHALHMSYALSSLQDNHYSVWRQLISELQHLLGKFHQFQFAGGRGRREQVPNEEAQCRDRSVQDVMIADLQRQVAELTQRLAAQDFEDREASDHDNNSTFENPYYNRAGFQEHRGREERHGDLGFQVDLPEFFGTLQAEGFVDWINEVEHIFEYKEVPDRVKGKAKITDWEKMKKKMNGHFLPFGYTQTLFQRLHALRQGARLVDDYTEEFYQLVARNDLSETEEQMVARYLGGLRQPLQDVLSLHSLWSVSEAYQRALAVEKQQNRRPVIRSDHNSRPVHPQESRPAQQPPQGNSNPTIRCFRCGEQGHRATDCRKPASQKGKNLLIEENVEDETEEIGEPVYDDDETDDVLYGDGNETLVVRKSLLTPKGDSGDNWLRTNIFHTTCTVADKVYKMIIDSGSCENVVSEEVVQKLQLKTDRHPKPYKLSWLNKDSEVTVDRRCLVSFSIGRKYFDNAWCDVVSMDACHILLGRPWQYDHSVIHDGRKNTYSLSMKGKKIVLAPRREGLTPTPVTHNTNLLSLSRFLDEIEHGGVVYALLPCENNAVDVDTDLPVEVQRLLAEFSNLMPEDLPPGLPPMRDIQHQIDLVHRSSLPNRPAYRLSPKETEELQRQVEELLERGYIRESMSPCAVPALLVPKKDGSWRMCVDNRAINRITVKYRFPIPRLDDMLDQLSGSKVFSKIDLKSGYHQIRIRPGDEWKTAFKMPQGLYEWMVMPFGLSNASSTFMRFMHQVLRPFMGKFVVVYFDDILVYSLIWTSHFDHLRAVFEMLKTECLFVNQKKCSFFTTSMTFLGFVVSTDGVHADQSKIDAVLEWPRPRTLHDIRSFHGLASFYRKFIRNFSTLISPITECLKGRDFQWSEEAEASFQLVKQKMTEAPVLALPDFDKVFEVNCDASGVGIGGVLSQACHPVAFFSEKLSGSKKNYSTYDLEFYAIVQSLKHWRHYLVQKEFILFTDHEALKYINGQHKLSRRHAKWVAYLQEFTFTLRHQAGSLNCVADALSRRTLLLTTMSTKVAGFETFTDIYAADPSFGRIFQERSKGVLTNAGLYTPLPVPEAPWFSKMAHFVACRKTMDADWIAHLYFKEILNFSSTYHPQTNGQTEVVNQSLGNLLRTTGLSPFEIVYGQNPSGVLDLAPIPRIGRFSPKADEMAKYLRGIHEQVKQTIHESNTKYKTRVDNHRRQVLFDVGDFVWAVLTRDRFHVGEYNKLKDRKIGPCEVVQKINDNAYRLRLPSHLKTSDVFNVKHLSHCFVDPVDTTLNSRTSSFQPGVTDAGGSETDDAELSDCTLMALRYHELANQRKGGN</sequence>
<dbReference type="SUPFAM" id="SSF56672">
    <property type="entry name" value="DNA/RNA polymerases"/>
    <property type="match status" value="1"/>
</dbReference>
<feature type="domain" description="CCHC-type" evidence="10">
    <location>
        <begin position="574"/>
        <end position="590"/>
    </location>
</feature>
<reference evidence="12" key="1">
    <citation type="submission" date="2019-09" db="EMBL/GenBank/DDBJ databases">
        <title>Draft genome information of white flower Hibiscus syriacus.</title>
        <authorList>
            <person name="Kim Y.-M."/>
        </authorList>
    </citation>
    <scope>NUCLEOTIDE SEQUENCE [LARGE SCALE GENOMIC DNA]</scope>
    <source>
        <strain evidence="12">YM2019G1</strain>
    </source>
</reference>
<dbReference type="InterPro" id="IPR043502">
    <property type="entry name" value="DNA/RNA_pol_sf"/>
</dbReference>
<gene>
    <name evidence="12" type="ORF">F3Y22_tig00110716pilonHSYRG00282</name>
</gene>
<evidence type="ECO:0000259" key="11">
    <source>
        <dbReference type="PROSITE" id="PS50878"/>
    </source>
</evidence>
<dbReference type="InterPro" id="IPR012337">
    <property type="entry name" value="RNaseH-like_sf"/>
</dbReference>
<dbReference type="InterPro" id="IPR056924">
    <property type="entry name" value="SH3_Tf2-1"/>
</dbReference>
<proteinExistence type="predicted"/>
<dbReference type="Gene3D" id="4.10.60.10">
    <property type="entry name" value="Zinc finger, CCHC-type"/>
    <property type="match status" value="1"/>
</dbReference>
<dbReference type="FunFam" id="3.30.70.270:FF:000020">
    <property type="entry name" value="Transposon Tf2-6 polyprotein-like Protein"/>
    <property type="match status" value="1"/>
</dbReference>
<keyword evidence="8" id="KW-0862">Zinc</keyword>
<evidence type="ECO:0000256" key="5">
    <source>
        <dbReference type="ARBA" id="ARBA00022759"/>
    </source>
</evidence>
<keyword evidence="2" id="KW-0808">Transferase</keyword>
<evidence type="ECO:0000256" key="9">
    <source>
        <dbReference type="SAM" id="MobiDB-lite"/>
    </source>
</evidence>
<evidence type="ECO:0000313" key="12">
    <source>
        <dbReference type="EMBL" id="KAE8695418.1"/>
    </source>
</evidence>
<keyword evidence="5" id="KW-0255">Endonuclease</keyword>
<name>A0A6A2ZU15_HIBSY</name>
<evidence type="ECO:0000313" key="13">
    <source>
        <dbReference type="Proteomes" id="UP000436088"/>
    </source>
</evidence>
<dbReference type="InterPro" id="IPR000477">
    <property type="entry name" value="RT_dom"/>
</dbReference>
<organism evidence="12 13">
    <name type="scientific">Hibiscus syriacus</name>
    <name type="common">Rose of Sharon</name>
    <dbReference type="NCBI Taxonomy" id="106335"/>
    <lineage>
        <taxon>Eukaryota</taxon>
        <taxon>Viridiplantae</taxon>
        <taxon>Streptophyta</taxon>
        <taxon>Embryophyta</taxon>
        <taxon>Tracheophyta</taxon>
        <taxon>Spermatophyta</taxon>
        <taxon>Magnoliopsida</taxon>
        <taxon>eudicotyledons</taxon>
        <taxon>Gunneridae</taxon>
        <taxon>Pentapetalae</taxon>
        <taxon>rosids</taxon>
        <taxon>malvids</taxon>
        <taxon>Malvales</taxon>
        <taxon>Malvaceae</taxon>
        <taxon>Malvoideae</taxon>
        <taxon>Hibiscus</taxon>
    </lineage>
</organism>
<keyword evidence="7" id="KW-0695">RNA-directed DNA polymerase</keyword>
<dbReference type="SUPFAM" id="SSF50630">
    <property type="entry name" value="Acid proteases"/>
    <property type="match status" value="1"/>
</dbReference>
<evidence type="ECO:0000256" key="8">
    <source>
        <dbReference type="PROSITE-ProRule" id="PRU00047"/>
    </source>
</evidence>
<dbReference type="EC" id="2.7.7.49" evidence="1"/>
<dbReference type="EMBL" id="VEPZ02001084">
    <property type="protein sequence ID" value="KAE8695418.1"/>
    <property type="molecule type" value="Genomic_DNA"/>
</dbReference>
<evidence type="ECO:0000256" key="2">
    <source>
        <dbReference type="ARBA" id="ARBA00022679"/>
    </source>
</evidence>
<feature type="region of interest" description="Disordered" evidence="9">
    <location>
        <begin position="602"/>
        <end position="623"/>
    </location>
</feature>
<dbReference type="InterPro" id="IPR043128">
    <property type="entry name" value="Rev_trsase/Diguanyl_cyclase"/>
</dbReference>
<dbReference type="Gene3D" id="3.10.10.10">
    <property type="entry name" value="HIV Type 1 Reverse Transcriptase, subunit A, domain 1"/>
    <property type="match status" value="1"/>
</dbReference>
<keyword evidence="6" id="KW-0378">Hydrolase</keyword>
<evidence type="ECO:0000256" key="7">
    <source>
        <dbReference type="ARBA" id="ARBA00022918"/>
    </source>
</evidence>
<dbReference type="Pfam" id="PF03732">
    <property type="entry name" value="Retrotrans_gag"/>
    <property type="match status" value="1"/>
</dbReference>
<dbReference type="GO" id="GO:0008270">
    <property type="term" value="F:zinc ion binding"/>
    <property type="evidence" value="ECO:0007669"/>
    <property type="project" value="UniProtKB-KW"/>
</dbReference>
<evidence type="ECO:0000259" key="10">
    <source>
        <dbReference type="PROSITE" id="PS50158"/>
    </source>
</evidence>
<dbReference type="GO" id="GO:0003676">
    <property type="term" value="F:nucleic acid binding"/>
    <property type="evidence" value="ECO:0007669"/>
    <property type="project" value="InterPro"/>
</dbReference>
<dbReference type="Pfam" id="PF13650">
    <property type="entry name" value="Asp_protease_2"/>
    <property type="match status" value="1"/>
</dbReference>
<dbReference type="CDD" id="cd01647">
    <property type="entry name" value="RT_LTR"/>
    <property type="match status" value="1"/>
</dbReference>
<dbReference type="CDD" id="cd09274">
    <property type="entry name" value="RNase_HI_RT_Ty3"/>
    <property type="match status" value="1"/>
</dbReference>
<dbReference type="InterPro" id="IPR036397">
    <property type="entry name" value="RNaseH_sf"/>
</dbReference>
<dbReference type="Pfam" id="PF24626">
    <property type="entry name" value="SH3_Tf2-1"/>
    <property type="match status" value="1"/>
</dbReference>
<dbReference type="PANTHER" id="PTHR35046">
    <property type="entry name" value="ZINC KNUCKLE (CCHC-TYPE) FAMILY PROTEIN"/>
    <property type="match status" value="1"/>
</dbReference>
<dbReference type="Pfam" id="PF00098">
    <property type="entry name" value="zf-CCHC"/>
    <property type="match status" value="1"/>
</dbReference>
<dbReference type="Gene3D" id="3.30.420.10">
    <property type="entry name" value="Ribonuclease H-like superfamily/Ribonuclease H"/>
    <property type="match status" value="1"/>
</dbReference>
<dbReference type="InterPro" id="IPR005162">
    <property type="entry name" value="Retrotrans_gag_dom"/>
</dbReference>
<dbReference type="GO" id="GO:0003964">
    <property type="term" value="F:RNA-directed DNA polymerase activity"/>
    <property type="evidence" value="ECO:0007669"/>
    <property type="project" value="UniProtKB-KW"/>
</dbReference>
<feature type="compositionally biased region" description="Polar residues" evidence="9">
    <location>
        <begin position="559"/>
        <end position="572"/>
    </location>
</feature>
<dbReference type="InterPro" id="IPR001878">
    <property type="entry name" value="Znf_CCHC"/>
</dbReference>
<dbReference type="SUPFAM" id="SSF53098">
    <property type="entry name" value="Ribonuclease H-like"/>
    <property type="match status" value="2"/>
</dbReference>
<keyword evidence="4" id="KW-0540">Nuclease</keyword>
<feature type="domain" description="Reverse transcriptase" evidence="11">
    <location>
        <begin position="891"/>
        <end position="1070"/>
    </location>
</feature>
<evidence type="ECO:0000256" key="1">
    <source>
        <dbReference type="ARBA" id="ARBA00012493"/>
    </source>
</evidence>
<dbReference type="CDD" id="cd00303">
    <property type="entry name" value="retropepsin_like"/>
    <property type="match status" value="1"/>
</dbReference>
<feature type="compositionally biased region" description="Basic and acidic residues" evidence="9">
    <location>
        <begin position="544"/>
        <end position="557"/>
    </location>
</feature>
<dbReference type="Pfam" id="PF00078">
    <property type="entry name" value="RVT_1"/>
    <property type="match status" value="1"/>
</dbReference>
<keyword evidence="3" id="KW-0548">Nucleotidyltransferase</keyword>
<dbReference type="InterPro" id="IPR036875">
    <property type="entry name" value="Znf_CCHC_sf"/>
</dbReference>
<protein>
    <recommendedName>
        <fullName evidence="1">RNA-directed DNA polymerase</fullName>
        <ecNumber evidence="1">2.7.7.49</ecNumber>
    </recommendedName>
</protein>
<dbReference type="Gene3D" id="3.30.70.270">
    <property type="match status" value="2"/>
</dbReference>
<dbReference type="GO" id="GO:0004519">
    <property type="term" value="F:endonuclease activity"/>
    <property type="evidence" value="ECO:0007669"/>
    <property type="project" value="UniProtKB-KW"/>
</dbReference>
<dbReference type="SMART" id="SM00343">
    <property type="entry name" value="ZnF_C2HC"/>
    <property type="match status" value="1"/>
</dbReference>
<keyword evidence="13" id="KW-1185">Reference proteome</keyword>
<accession>A0A6A2ZU15</accession>
<dbReference type="Pfam" id="PF04937">
    <property type="entry name" value="DUF659"/>
    <property type="match status" value="1"/>
</dbReference>
<keyword evidence="8" id="KW-0863">Zinc-finger</keyword>
<dbReference type="Proteomes" id="UP000436088">
    <property type="component" value="Unassembled WGS sequence"/>
</dbReference>
<dbReference type="Gene3D" id="2.40.70.10">
    <property type="entry name" value="Acid Proteases"/>
    <property type="match status" value="1"/>
</dbReference>
<dbReference type="InterPro" id="IPR041373">
    <property type="entry name" value="RT_RNaseH"/>
</dbReference>
<dbReference type="PROSITE" id="PS50878">
    <property type="entry name" value="RT_POL"/>
    <property type="match status" value="1"/>
</dbReference>
<feature type="region of interest" description="Disordered" evidence="9">
    <location>
        <begin position="535"/>
        <end position="576"/>
    </location>
</feature>
<dbReference type="SUPFAM" id="SSF57756">
    <property type="entry name" value="Retrovirus zinc finger-like domains"/>
    <property type="match status" value="1"/>
</dbReference>
<dbReference type="InterPro" id="IPR021109">
    <property type="entry name" value="Peptidase_aspartic_dom_sf"/>
</dbReference>
<evidence type="ECO:0000256" key="3">
    <source>
        <dbReference type="ARBA" id="ARBA00022695"/>
    </source>
</evidence>
<dbReference type="GO" id="GO:0016787">
    <property type="term" value="F:hydrolase activity"/>
    <property type="evidence" value="ECO:0007669"/>
    <property type="project" value="UniProtKB-KW"/>
</dbReference>
<comment type="caution">
    <text evidence="12">The sequence shown here is derived from an EMBL/GenBank/DDBJ whole genome shotgun (WGS) entry which is preliminary data.</text>
</comment>
<evidence type="ECO:0000256" key="4">
    <source>
        <dbReference type="ARBA" id="ARBA00022722"/>
    </source>
</evidence>
<dbReference type="Pfam" id="PF17917">
    <property type="entry name" value="RT_RNaseH"/>
    <property type="match status" value="1"/>
</dbReference>